<evidence type="ECO:0000256" key="12">
    <source>
        <dbReference type="RuleBase" id="RU003587"/>
    </source>
</evidence>
<dbReference type="SMART" id="SM00487">
    <property type="entry name" value="DEXDc"/>
    <property type="match status" value="1"/>
</dbReference>
<dbReference type="PROSITE" id="PS51194">
    <property type="entry name" value="HELICASE_CTER"/>
    <property type="match status" value="1"/>
</dbReference>
<dbReference type="GO" id="GO:0006289">
    <property type="term" value="P:nucleotide-excision repair"/>
    <property type="evidence" value="ECO:0007669"/>
    <property type="project" value="InterPro"/>
</dbReference>
<dbReference type="NCBIfam" id="NF003673">
    <property type="entry name" value="PRK05298.1"/>
    <property type="match status" value="1"/>
</dbReference>
<evidence type="ECO:0000256" key="10">
    <source>
        <dbReference type="ARBA" id="ARBA00026033"/>
    </source>
</evidence>
<evidence type="ECO:0000256" key="4">
    <source>
        <dbReference type="ARBA" id="ARBA00022741"/>
    </source>
</evidence>
<evidence type="ECO:0000256" key="13">
    <source>
        <dbReference type="SAM" id="Coils"/>
    </source>
</evidence>
<evidence type="ECO:0000313" key="18">
    <source>
        <dbReference type="Proteomes" id="UP000290243"/>
    </source>
</evidence>
<feature type="domain" description="UVR" evidence="14">
    <location>
        <begin position="626"/>
        <end position="661"/>
    </location>
</feature>
<feature type="coiled-coil region" evidence="13">
    <location>
        <begin position="423"/>
        <end position="450"/>
    </location>
</feature>
<dbReference type="InterPro" id="IPR024759">
    <property type="entry name" value="UvrB_YAD/RRR_dom"/>
</dbReference>
<keyword evidence="4" id="KW-0547">Nucleotide-binding</keyword>
<dbReference type="GO" id="GO:0009432">
    <property type="term" value="P:SOS response"/>
    <property type="evidence" value="ECO:0007669"/>
    <property type="project" value="UniProtKB-KW"/>
</dbReference>
<feature type="coiled-coil region" evidence="13">
    <location>
        <begin position="263"/>
        <end position="299"/>
    </location>
</feature>
<feature type="domain" description="Helicase C-terminal" evidence="16">
    <location>
        <begin position="432"/>
        <end position="594"/>
    </location>
</feature>
<feature type="domain" description="Helicase ATP-binding" evidence="15">
    <location>
        <begin position="25"/>
        <end position="138"/>
    </location>
</feature>
<evidence type="ECO:0000256" key="5">
    <source>
        <dbReference type="ARBA" id="ARBA00022763"/>
    </source>
</evidence>
<evidence type="ECO:0000256" key="8">
    <source>
        <dbReference type="ARBA" id="ARBA00022881"/>
    </source>
</evidence>
<dbReference type="Pfam" id="PF02151">
    <property type="entry name" value="UVR"/>
    <property type="match status" value="1"/>
</dbReference>
<dbReference type="PANTHER" id="PTHR24029">
    <property type="entry name" value="UVRABC SYSTEM PROTEIN B"/>
    <property type="match status" value="1"/>
</dbReference>
<dbReference type="Pfam" id="PF00271">
    <property type="entry name" value="Helicase_C"/>
    <property type="match status" value="1"/>
</dbReference>
<evidence type="ECO:0000259" key="14">
    <source>
        <dbReference type="PROSITE" id="PS50151"/>
    </source>
</evidence>
<dbReference type="PANTHER" id="PTHR24029:SF0">
    <property type="entry name" value="UVRABC SYSTEM PROTEIN B"/>
    <property type="match status" value="1"/>
</dbReference>
<keyword evidence="13" id="KW-0175">Coiled coil</keyword>
<gene>
    <name evidence="17" type="primary">uvrB</name>
    <name evidence="17" type="ORF">NCTC10168_00068</name>
</gene>
<name>A0A449B3L9_9BACT</name>
<dbReference type="InterPro" id="IPR001650">
    <property type="entry name" value="Helicase_C-like"/>
</dbReference>
<keyword evidence="12" id="KW-0742">SOS response</keyword>
<dbReference type="GO" id="GO:0016887">
    <property type="term" value="F:ATP hydrolysis activity"/>
    <property type="evidence" value="ECO:0007669"/>
    <property type="project" value="InterPro"/>
</dbReference>
<keyword evidence="7" id="KW-0067">ATP-binding</keyword>
<evidence type="ECO:0000259" key="16">
    <source>
        <dbReference type="PROSITE" id="PS51194"/>
    </source>
</evidence>
<dbReference type="InterPro" id="IPR027417">
    <property type="entry name" value="P-loop_NTPase"/>
</dbReference>
<organism evidence="17 18">
    <name type="scientific">Mycoplasmopsis maculosa</name>
    <dbReference type="NCBI Taxonomy" id="114885"/>
    <lineage>
        <taxon>Bacteria</taxon>
        <taxon>Bacillati</taxon>
        <taxon>Mycoplasmatota</taxon>
        <taxon>Mycoplasmoidales</taxon>
        <taxon>Metamycoplasmataceae</taxon>
        <taxon>Mycoplasmopsis</taxon>
    </lineage>
</organism>
<evidence type="ECO:0000256" key="3">
    <source>
        <dbReference type="ARBA" id="ARBA00022490"/>
    </source>
</evidence>
<dbReference type="SMART" id="SM00490">
    <property type="entry name" value="HELICc"/>
    <property type="match status" value="1"/>
</dbReference>
<dbReference type="InterPro" id="IPR041471">
    <property type="entry name" value="UvrB_inter"/>
</dbReference>
<comment type="subunit">
    <text evidence="10 12">Forms a heterotetramer with UvrA during the search for lesions. Interacts with UvrC in an incision complex.</text>
</comment>
<accession>A0A449B3L9</accession>
<comment type="similarity">
    <text evidence="2 12">Belongs to the UvrB family.</text>
</comment>
<evidence type="ECO:0000259" key="15">
    <source>
        <dbReference type="PROSITE" id="PS51192"/>
    </source>
</evidence>
<dbReference type="PROSITE" id="PS50151">
    <property type="entry name" value="UVR"/>
    <property type="match status" value="1"/>
</dbReference>
<dbReference type="GO" id="GO:0003677">
    <property type="term" value="F:DNA binding"/>
    <property type="evidence" value="ECO:0007669"/>
    <property type="project" value="InterPro"/>
</dbReference>
<dbReference type="OrthoDB" id="9806651at2"/>
<dbReference type="Pfam" id="PF17757">
    <property type="entry name" value="UvrB_inter"/>
    <property type="match status" value="1"/>
</dbReference>
<evidence type="ECO:0000256" key="1">
    <source>
        <dbReference type="ARBA" id="ARBA00004496"/>
    </source>
</evidence>
<evidence type="ECO:0000313" key="17">
    <source>
        <dbReference type="EMBL" id="VEU75159.1"/>
    </source>
</evidence>
<evidence type="ECO:0000256" key="7">
    <source>
        <dbReference type="ARBA" id="ARBA00022840"/>
    </source>
</evidence>
<evidence type="ECO:0000256" key="11">
    <source>
        <dbReference type="ARBA" id="ARBA00029504"/>
    </source>
</evidence>
<dbReference type="RefSeq" id="WP_129646029.1">
    <property type="nucleotide sequence ID" value="NZ_LR215037.1"/>
</dbReference>
<dbReference type="PROSITE" id="PS51192">
    <property type="entry name" value="HELICASE_ATP_BIND_1"/>
    <property type="match status" value="1"/>
</dbReference>
<protein>
    <recommendedName>
        <fullName evidence="11 12">UvrABC system protein B</fullName>
    </recommendedName>
</protein>
<dbReference type="Pfam" id="PF04851">
    <property type="entry name" value="ResIII"/>
    <property type="match status" value="1"/>
</dbReference>
<dbReference type="AlphaFoldDB" id="A0A449B3L9"/>
<dbReference type="GO" id="GO:0009380">
    <property type="term" value="C:excinuclease repair complex"/>
    <property type="evidence" value="ECO:0007669"/>
    <property type="project" value="InterPro"/>
</dbReference>
<dbReference type="Gene3D" id="4.10.860.10">
    <property type="entry name" value="UVR domain"/>
    <property type="match status" value="1"/>
</dbReference>
<keyword evidence="9 12" id="KW-0234">DNA repair</keyword>
<sequence>MSIYKLVSNYNPSGDQPKAIKEIVNGIKNNEKYQVLKGVTGSGKTFTIANVIKEFDRPVLVLSHNKTLASQLYSELKAFFPENKVEYFVSYFDYYRPEAYIPESDSYIDKTSKTNIDLDAMRMSTVNSLLTRNDTIVVASVSAIYGALNPKEYLENFYEIEVGMTIKRNDFFKNLIRRNYTRNDTELVLGSFSSKGDLIYIRPAYDDSFIIRVEFFDDEIDGIKICHPVTKEVIENHKKIIIYPGDAYTVNVDIIKKTCELARIELRERIKYFEDNNKLLEAQRIKEKTERDIDSLEEFGVCSGIENYSMYLDERDFDQRPYTLLDYFMDKKPILFIDESHMMIPQLKAMFKGDNSRKKTLVDYGFRLPSALENRPLRFEEFEKEFDFQTIYISATPDEFELDKTHGVVTNLFVRPTGLLNPIIEVRKKENQVENIYDELQKQKEKNERTLILTTTKRFAEELTRYFLEKNEKIAYIHSEHSTFERNQILRKLRKGVYDCVIGINLLREGIDLPEVSLIIVLDADQESFFRSTRSLIQIAGRAARNENGKVIFYADKMSKSMQETIDQNTEIRKIQEEYNKINNIIPKTIIKPIPEPIQGSGIEGSIDFYFKNTTKKTSSGQPSREELIKNLRKQMEQASKELDYERAIELRDIILELQKEN</sequence>
<keyword evidence="5 12" id="KW-0227">DNA damage</keyword>
<reference evidence="17 18" key="1">
    <citation type="submission" date="2019-01" db="EMBL/GenBank/DDBJ databases">
        <authorList>
            <consortium name="Pathogen Informatics"/>
        </authorList>
    </citation>
    <scope>NUCLEOTIDE SEQUENCE [LARGE SCALE GENOMIC DNA]</scope>
    <source>
        <strain evidence="17 18">NCTC10168</strain>
    </source>
</reference>
<dbReference type="KEGG" id="mmau:NCTC10168_00068"/>
<dbReference type="InterPro" id="IPR014001">
    <property type="entry name" value="Helicase_ATP-bd"/>
</dbReference>
<dbReference type="SUPFAM" id="SSF52540">
    <property type="entry name" value="P-loop containing nucleoside triphosphate hydrolases"/>
    <property type="match status" value="2"/>
</dbReference>
<dbReference type="Pfam" id="PF12344">
    <property type="entry name" value="UvrB"/>
    <property type="match status" value="1"/>
</dbReference>
<comment type="subcellular location">
    <subcellularLocation>
        <location evidence="1 12">Cytoplasm</location>
    </subcellularLocation>
</comment>
<dbReference type="Proteomes" id="UP000290243">
    <property type="component" value="Chromosome"/>
</dbReference>
<dbReference type="GO" id="GO:0005737">
    <property type="term" value="C:cytoplasm"/>
    <property type="evidence" value="ECO:0007669"/>
    <property type="project" value="UniProtKB-SubCell"/>
</dbReference>
<keyword evidence="18" id="KW-1185">Reference proteome</keyword>
<dbReference type="NCBIfam" id="TIGR00631">
    <property type="entry name" value="uvrb"/>
    <property type="match status" value="1"/>
</dbReference>
<keyword evidence="3" id="KW-0963">Cytoplasm</keyword>
<keyword evidence="6 12" id="KW-0228">DNA excision</keyword>
<dbReference type="InterPro" id="IPR001943">
    <property type="entry name" value="UVR_dom"/>
</dbReference>
<evidence type="ECO:0000256" key="2">
    <source>
        <dbReference type="ARBA" id="ARBA00008533"/>
    </source>
</evidence>
<dbReference type="EMBL" id="LR215037">
    <property type="protein sequence ID" value="VEU75159.1"/>
    <property type="molecule type" value="Genomic_DNA"/>
</dbReference>
<proteinExistence type="inferred from homology"/>
<dbReference type="GO" id="GO:0004518">
    <property type="term" value="F:nuclease activity"/>
    <property type="evidence" value="ECO:0007669"/>
    <property type="project" value="UniProtKB-KW"/>
</dbReference>
<keyword evidence="8 12" id="KW-0267">Excision nuclease</keyword>
<dbReference type="InterPro" id="IPR006935">
    <property type="entry name" value="Helicase/UvrB_N"/>
</dbReference>
<dbReference type="InterPro" id="IPR036876">
    <property type="entry name" value="UVR_dom_sf"/>
</dbReference>
<evidence type="ECO:0000256" key="6">
    <source>
        <dbReference type="ARBA" id="ARBA00022769"/>
    </source>
</evidence>
<dbReference type="InterPro" id="IPR004807">
    <property type="entry name" value="UvrB"/>
</dbReference>
<dbReference type="Gene3D" id="3.40.50.300">
    <property type="entry name" value="P-loop containing nucleotide triphosphate hydrolases"/>
    <property type="match status" value="3"/>
</dbReference>
<dbReference type="SUPFAM" id="SSF46600">
    <property type="entry name" value="C-terminal UvrC-binding domain of UvrB"/>
    <property type="match status" value="1"/>
</dbReference>
<dbReference type="GO" id="GO:0005524">
    <property type="term" value="F:ATP binding"/>
    <property type="evidence" value="ECO:0007669"/>
    <property type="project" value="UniProtKB-KW"/>
</dbReference>
<evidence type="ECO:0000256" key="9">
    <source>
        <dbReference type="ARBA" id="ARBA00023204"/>
    </source>
</evidence>